<evidence type="ECO:0000313" key="6">
    <source>
        <dbReference type="Proteomes" id="UP000043699"/>
    </source>
</evidence>
<keyword evidence="6" id="KW-1185">Reference proteome</keyword>
<name>A0A098ES54_9BACL</name>
<dbReference type="PANTHER" id="PTHR48094">
    <property type="entry name" value="PROTEIN/NUCLEIC ACID DEGLYCASE DJ-1-RELATED"/>
    <property type="match status" value="1"/>
</dbReference>
<evidence type="ECO:0000259" key="4">
    <source>
        <dbReference type="Pfam" id="PF01965"/>
    </source>
</evidence>
<evidence type="ECO:0000256" key="3">
    <source>
        <dbReference type="ARBA" id="ARBA00038493"/>
    </source>
</evidence>
<accession>A0A098ES54</accession>
<evidence type="ECO:0000256" key="1">
    <source>
        <dbReference type="ARBA" id="ARBA00023016"/>
    </source>
</evidence>
<sequence length="239" mass="26844">MEKLLIAVTNHAALGTGGKKTGLWLRELTDFYHEVKNDFEVDIISTSRKRVPLDPRSLMAVLTNKKTRAYYMNDELMDKIKNPFVPEDIDAQDYAAIYFAGGHGTMWDFPDNSELQEITKTIYENGGMVLAVCHGPSGLQNVKLSDGRYLLSGHVVTGFSDKEEKLMGLYKHIPFSLEQALKDRGTLYKQSTFPMAACVLQSGRLITGQNPASTKGVAQKFLEQWPELKKEQAKHEQEA</sequence>
<keyword evidence="2" id="KW-0456">Lyase</keyword>
<dbReference type="Proteomes" id="UP000043699">
    <property type="component" value="Unassembled WGS sequence"/>
</dbReference>
<dbReference type="InterPro" id="IPR029062">
    <property type="entry name" value="Class_I_gatase-like"/>
</dbReference>
<proteinExistence type="inferred from homology"/>
<comment type="similarity">
    <text evidence="3">Belongs to the peptidase C56 family. HSP31-like subfamily.</text>
</comment>
<dbReference type="GO" id="GO:0005737">
    <property type="term" value="C:cytoplasm"/>
    <property type="evidence" value="ECO:0007669"/>
    <property type="project" value="TreeGrafter"/>
</dbReference>
<dbReference type="SUPFAM" id="SSF52317">
    <property type="entry name" value="Class I glutamine amidotransferase-like"/>
    <property type="match status" value="1"/>
</dbReference>
<dbReference type="AlphaFoldDB" id="A0A098ES54"/>
<keyword evidence="1" id="KW-0346">Stress response</keyword>
<dbReference type="InterPro" id="IPR050325">
    <property type="entry name" value="Prot/Nucl_acid_deglycase"/>
</dbReference>
<evidence type="ECO:0000256" key="2">
    <source>
        <dbReference type="ARBA" id="ARBA00023239"/>
    </source>
</evidence>
<dbReference type="Pfam" id="PF01965">
    <property type="entry name" value="DJ-1_PfpI"/>
    <property type="match status" value="1"/>
</dbReference>
<gene>
    <name evidence="5" type="primary">hchA_2</name>
    <name evidence="5" type="ORF">BN1080_03161</name>
</gene>
<protein>
    <submittedName>
        <fullName evidence="5">Molecular chaperone Hsp31 and glyoxalase 3</fullName>
    </submittedName>
</protein>
<feature type="domain" description="DJ-1/PfpI" evidence="4">
    <location>
        <begin position="78"/>
        <end position="223"/>
    </location>
</feature>
<dbReference type="EMBL" id="CCXS01000001">
    <property type="protein sequence ID" value="CEG24141.1"/>
    <property type="molecule type" value="Genomic_DNA"/>
</dbReference>
<dbReference type="GO" id="GO:0019172">
    <property type="term" value="F:glyoxalase III activity"/>
    <property type="evidence" value="ECO:0007669"/>
    <property type="project" value="TreeGrafter"/>
</dbReference>
<evidence type="ECO:0000313" key="5">
    <source>
        <dbReference type="EMBL" id="CEG24141.1"/>
    </source>
</evidence>
<dbReference type="GO" id="GO:0019243">
    <property type="term" value="P:methylglyoxal catabolic process to D-lactate via S-lactoyl-glutathione"/>
    <property type="evidence" value="ECO:0007669"/>
    <property type="project" value="TreeGrafter"/>
</dbReference>
<reference evidence="5 6" key="1">
    <citation type="submission" date="2014-09" db="EMBL/GenBank/DDBJ databases">
        <authorList>
            <person name="Urmite Genomes Urmite Genomes"/>
        </authorList>
    </citation>
    <scope>NUCLEOTIDE SEQUENCE [LARGE SCALE GENOMIC DNA]</scope>
    <source>
        <strain evidence="5 6">ES2</strain>
    </source>
</reference>
<dbReference type="RefSeq" id="WP_199876634.1">
    <property type="nucleotide sequence ID" value="NZ_CCXS01000001.1"/>
</dbReference>
<dbReference type="InterPro" id="IPR002818">
    <property type="entry name" value="DJ-1/PfpI"/>
</dbReference>
<dbReference type="PANTHER" id="PTHR48094:SF11">
    <property type="entry name" value="GLUTATHIONE-INDEPENDENT GLYOXALASE HSP31-RELATED"/>
    <property type="match status" value="1"/>
</dbReference>
<dbReference type="STRING" id="1499687.BN1080_03161"/>
<organism evidence="5 6">
    <name type="scientific">Planococcus massiliensis</name>
    <dbReference type="NCBI Taxonomy" id="1499687"/>
    <lineage>
        <taxon>Bacteria</taxon>
        <taxon>Bacillati</taxon>
        <taxon>Bacillota</taxon>
        <taxon>Bacilli</taxon>
        <taxon>Bacillales</taxon>
        <taxon>Caryophanaceae</taxon>
        <taxon>Planococcus</taxon>
    </lineage>
</organism>
<dbReference type="CDD" id="cd03141">
    <property type="entry name" value="GATase1_Hsp31_like"/>
    <property type="match status" value="1"/>
</dbReference>
<dbReference type="Gene3D" id="3.40.50.880">
    <property type="match status" value="1"/>
</dbReference>